<comment type="similarity">
    <text evidence="4">Belongs to the choline/ethanolamine kinase family.</text>
</comment>
<evidence type="ECO:0000256" key="4">
    <source>
        <dbReference type="ARBA" id="ARBA00038211"/>
    </source>
</evidence>
<gene>
    <name evidence="6" type="ORF">MAR_036982</name>
</gene>
<dbReference type="Pfam" id="PF01633">
    <property type="entry name" value="Choline_kinase"/>
    <property type="match status" value="1"/>
</dbReference>
<evidence type="ECO:0000313" key="6">
    <source>
        <dbReference type="EMBL" id="WAR23313.1"/>
    </source>
</evidence>
<keyword evidence="1" id="KW-0594">Phospholipid biosynthesis</keyword>
<dbReference type="EC" id="2.7.1.82" evidence="5"/>
<accession>A0ABY7FM76</accession>
<keyword evidence="2" id="KW-1208">Phospholipid metabolism</keyword>
<organism evidence="6 7">
    <name type="scientific">Mya arenaria</name>
    <name type="common">Soft-shell clam</name>
    <dbReference type="NCBI Taxonomy" id="6604"/>
    <lineage>
        <taxon>Eukaryota</taxon>
        <taxon>Metazoa</taxon>
        <taxon>Spiralia</taxon>
        <taxon>Lophotrochozoa</taxon>
        <taxon>Mollusca</taxon>
        <taxon>Bivalvia</taxon>
        <taxon>Autobranchia</taxon>
        <taxon>Heteroconchia</taxon>
        <taxon>Euheterodonta</taxon>
        <taxon>Imparidentia</taxon>
        <taxon>Neoheterodontei</taxon>
        <taxon>Myida</taxon>
        <taxon>Myoidea</taxon>
        <taxon>Myidae</taxon>
        <taxon>Mya</taxon>
    </lineage>
</organism>
<evidence type="ECO:0000256" key="2">
    <source>
        <dbReference type="ARBA" id="ARBA00023264"/>
    </source>
</evidence>
<evidence type="ECO:0000256" key="3">
    <source>
        <dbReference type="ARBA" id="ARBA00037883"/>
    </source>
</evidence>
<protein>
    <recommendedName>
        <fullName evidence="5">ethanolamine kinase</fullName>
        <ecNumber evidence="5">2.7.1.82</ecNumber>
    </recommendedName>
</protein>
<dbReference type="Gene3D" id="3.90.1200.10">
    <property type="match status" value="1"/>
</dbReference>
<evidence type="ECO:0000313" key="7">
    <source>
        <dbReference type="Proteomes" id="UP001164746"/>
    </source>
</evidence>
<dbReference type="EMBL" id="CP111024">
    <property type="protein sequence ID" value="WAR23313.1"/>
    <property type="molecule type" value="Genomic_DNA"/>
</dbReference>
<sequence length="324" mass="37825">MNESLMAVKVVSSSEVQCLSPNIFVSRFIFRLDVTTQELRFMKLKTHLRMTGGCLHHDITIDVEHIRQNYLCDDVRTILKGIHPEWFTESIEHRIKSKVFSGGISNQLYGYYLDQLTEDAMLHERGLGPPLYATFNNGSVYGYVPGKTLDNDSLRKPHIRKLIAEEIVKIQSVTLDDRDRKPALWDRMLWASIPPKHVLLQEMNATRAHLEHVDSQIVFCHNDLVTHNIVYNKDNETVTFIDYEFAMYNPEHYELGNHFNEYAGLEDLDFSRIPDKAYQIDWLRHYLQQKAKCQGRSPNDVTDCDVERCYVLTNKFTLIRQEDV</sequence>
<evidence type="ECO:0000256" key="5">
    <source>
        <dbReference type="ARBA" id="ARBA00038874"/>
    </source>
</evidence>
<dbReference type="PANTHER" id="PTHR22603">
    <property type="entry name" value="CHOLINE/ETHANOALAMINE KINASE"/>
    <property type="match status" value="1"/>
</dbReference>
<keyword evidence="1" id="KW-0443">Lipid metabolism</keyword>
<keyword evidence="1" id="KW-0444">Lipid biosynthesis</keyword>
<name>A0ABY7FM76_MYAAR</name>
<keyword evidence="7" id="KW-1185">Reference proteome</keyword>
<reference evidence="6" key="1">
    <citation type="submission" date="2022-11" db="EMBL/GenBank/DDBJ databases">
        <title>Centuries of genome instability and evolution in soft-shell clam transmissible cancer (bioRxiv).</title>
        <authorList>
            <person name="Hart S.F.M."/>
            <person name="Yonemitsu M.A."/>
            <person name="Giersch R.M."/>
            <person name="Beal B.F."/>
            <person name="Arriagada G."/>
            <person name="Davis B.W."/>
            <person name="Ostrander E.A."/>
            <person name="Goff S.P."/>
            <person name="Metzger M.J."/>
        </authorList>
    </citation>
    <scope>NUCLEOTIDE SEQUENCE</scope>
    <source>
        <strain evidence="6">MELC-2E11</strain>
        <tissue evidence="6">Siphon/mantle</tissue>
    </source>
</reference>
<dbReference type="SUPFAM" id="SSF56112">
    <property type="entry name" value="Protein kinase-like (PK-like)"/>
    <property type="match status" value="1"/>
</dbReference>
<dbReference type="InterPro" id="IPR011009">
    <property type="entry name" value="Kinase-like_dom_sf"/>
</dbReference>
<dbReference type="Proteomes" id="UP001164746">
    <property type="component" value="Chromosome 13"/>
</dbReference>
<proteinExistence type="inferred from homology"/>
<comment type="pathway">
    <text evidence="3">Phospholipid metabolism; phosphatidylethanolamine biosynthesis; phosphatidylethanolamine from ethanolamine: step 1/3.</text>
</comment>
<dbReference type="PANTHER" id="PTHR22603:SF66">
    <property type="entry name" value="ETHANOLAMINE KINASE"/>
    <property type="match status" value="1"/>
</dbReference>
<evidence type="ECO:0000256" key="1">
    <source>
        <dbReference type="ARBA" id="ARBA00023209"/>
    </source>
</evidence>